<dbReference type="EMBL" id="MLAK01000838">
    <property type="protein sequence ID" value="OHT03152.1"/>
    <property type="molecule type" value="Genomic_DNA"/>
</dbReference>
<dbReference type="GeneID" id="94828026"/>
<dbReference type="RefSeq" id="XP_068356288.1">
    <property type="nucleotide sequence ID" value="XM_068493322.1"/>
</dbReference>
<protein>
    <submittedName>
        <fullName evidence="1">Uncharacterized protein</fullName>
    </submittedName>
</protein>
<evidence type="ECO:0000313" key="1">
    <source>
        <dbReference type="EMBL" id="OHT03152.1"/>
    </source>
</evidence>
<name>A0A1J4JXG1_9EUKA</name>
<accession>A0A1J4JXG1</accession>
<dbReference type="VEuPathDB" id="TrichDB:TRFO_06817"/>
<keyword evidence="2" id="KW-1185">Reference proteome</keyword>
<proteinExistence type="predicted"/>
<organism evidence="1 2">
    <name type="scientific">Tritrichomonas foetus</name>
    <dbReference type="NCBI Taxonomy" id="1144522"/>
    <lineage>
        <taxon>Eukaryota</taxon>
        <taxon>Metamonada</taxon>
        <taxon>Parabasalia</taxon>
        <taxon>Tritrichomonadida</taxon>
        <taxon>Tritrichomonadidae</taxon>
        <taxon>Tritrichomonas</taxon>
    </lineage>
</organism>
<sequence>MMEMEVISLKQKNNEQARKLFYLENVSSTAFNRFSLTDAKFASASDKVFFVYNNLFYILTNSDISSQNPNSQVESRAVLSKSLDAYCPPNSHQVVVYGKEKIFDKTTNDRIEKPYIAVYDHTTDLIKCKFSHESNSKNPLYIKARASTIYNTINNNAADQMLSFISLVYSQEIFIYYGPFTNRKIDNPLKIDLNNHKIVLADFGKQIDIEGQLINTFLVVSSENGENKSKLTIWHLTKQNRITENA</sequence>
<dbReference type="AlphaFoldDB" id="A0A1J4JXG1"/>
<dbReference type="Proteomes" id="UP000179807">
    <property type="component" value="Unassembled WGS sequence"/>
</dbReference>
<comment type="caution">
    <text evidence="1">The sequence shown here is derived from an EMBL/GenBank/DDBJ whole genome shotgun (WGS) entry which is preliminary data.</text>
</comment>
<gene>
    <name evidence="1" type="ORF">TRFO_06817</name>
</gene>
<evidence type="ECO:0000313" key="2">
    <source>
        <dbReference type="Proteomes" id="UP000179807"/>
    </source>
</evidence>
<reference evidence="1" key="1">
    <citation type="submission" date="2016-10" db="EMBL/GenBank/DDBJ databases">
        <authorList>
            <person name="Benchimol M."/>
            <person name="Almeida L.G."/>
            <person name="Vasconcelos A.T."/>
            <person name="Perreira-Neves A."/>
            <person name="Rosa I.A."/>
            <person name="Tasca T."/>
            <person name="Bogo M.R."/>
            <person name="de Souza W."/>
        </authorList>
    </citation>
    <scope>NUCLEOTIDE SEQUENCE [LARGE SCALE GENOMIC DNA]</scope>
    <source>
        <strain evidence="1">K</strain>
    </source>
</reference>